<protein>
    <submittedName>
        <fullName evidence="2">Uncharacterized protein</fullName>
    </submittedName>
</protein>
<dbReference type="AlphaFoldDB" id="A0A6A4J6J7"/>
<sequence length="125" mass="14612">MARTKKETAENKKKDPFKCEKRRRRKSLSEAIQDRLALWGITSNDPNCRFSWLVPWAMGTKRDCCAKKNSLPKVNPLETKCEYKPLFKTGQVWVWIVRSITVPKYARAKPCIGKPCRWWNVGKAK</sequence>
<keyword evidence="3" id="KW-1185">Reference proteome</keyword>
<dbReference type="Proteomes" id="UP000466442">
    <property type="component" value="Unassembled WGS sequence"/>
</dbReference>
<dbReference type="EMBL" id="WIXP02000011">
    <property type="protein sequence ID" value="KAF6203056.1"/>
    <property type="molecule type" value="Genomic_DNA"/>
</dbReference>
<evidence type="ECO:0000313" key="3">
    <source>
        <dbReference type="Proteomes" id="UP000466442"/>
    </source>
</evidence>
<accession>A0A6A4J6J7</accession>
<feature type="region of interest" description="Disordered" evidence="1">
    <location>
        <begin position="1"/>
        <end position="22"/>
    </location>
</feature>
<comment type="caution">
    <text evidence="2">The sequence shown here is derived from an EMBL/GenBank/DDBJ whole genome shotgun (WGS) entry which is preliminary data.</text>
</comment>
<gene>
    <name evidence="2" type="ORF">GE061_003469</name>
</gene>
<name>A0A6A4J6J7_APOLU</name>
<evidence type="ECO:0000256" key="1">
    <source>
        <dbReference type="SAM" id="MobiDB-lite"/>
    </source>
</evidence>
<feature type="compositionally biased region" description="Basic and acidic residues" evidence="1">
    <location>
        <begin position="1"/>
        <end position="19"/>
    </location>
</feature>
<reference evidence="2" key="1">
    <citation type="journal article" date="2021" name="Mol. Ecol. Resour.">
        <title>Apolygus lucorum genome provides insights into omnivorousness and mesophyll feeding.</title>
        <authorList>
            <person name="Liu Y."/>
            <person name="Liu H."/>
            <person name="Wang H."/>
            <person name="Huang T."/>
            <person name="Liu B."/>
            <person name="Yang B."/>
            <person name="Yin L."/>
            <person name="Li B."/>
            <person name="Zhang Y."/>
            <person name="Zhang S."/>
            <person name="Jiang F."/>
            <person name="Zhang X."/>
            <person name="Ren Y."/>
            <person name="Wang B."/>
            <person name="Wang S."/>
            <person name="Lu Y."/>
            <person name="Wu K."/>
            <person name="Fan W."/>
            <person name="Wang G."/>
        </authorList>
    </citation>
    <scope>NUCLEOTIDE SEQUENCE</scope>
    <source>
        <strain evidence="2">12Hb</strain>
    </source>
</reference>
<organism evidence="2 3">
    <name type="scientific">Apolygus lucorum</name>
    <name type="common">Small green plant bug</name>
    <name type="synonym">Lygocoris lucorum</name>
    <dbReference type="NCBI Taxonomy" id="248454"/>
    <lineage>
        <taxon>Eukaryota</taxon>
        <taxon>Metazoa</taxon>
        <taxon>Ecdysozoa</taxon>
        <taxon>Arthropoda</taxon>
        <taxon>Hexapoda</taxon>
        <taxon>Insecta</taxon>
        <taxon>Pterygota</taxon>
        <taxon>Neoptera</taxon>
        <taxon>Paraneoptera</taxon>
        <taxon>Hemiptera</taxon>
        <taxon>Heteroptera</taxon>
        <taxon>Panheteroptera</taxon>
        <taxon>Cimicomorpha</taxon>
        <taxon>Miridae</taxon>
        <taxon>Mirini</taxon>
        <taxon>Apolygus</taxon>
    </lineage>
</organism>
<proteinExistence type="predicted"/>
<evidence type="ECO:0000313" key="2">
    <source>
        <dbReference type="EMBL" id="KAF6203056.1"/>
    </source>
</evidence>